<dbReference type="SUPFAM" id="SSF48403">
    <property type="entry name" value="Ankyrin repeat"/>
    <property type="match status" value="1"/>
</dbReference>
<dbReference type="PANTHER" id="PTHR24124">
    <property type="entry name" value="ANKYRIN REPEAT FAMILY A"/>
    <property type="match status" value="1"/>
</dbReference>
<dbReference type="Proteomes" id="UP000006860">
    <property type="component" value="Chromosome"/>
</dbReference>
<keyword evidence="1" id="KW-0677">Repeat</keyword>
<feature type="transmembrane region" description="Helical" evidence="4">
    <location>
        <begin position="6"/>
        <end position="28"/>
    </location>
</feature>
<dbReference type="OrthoDB" id="6692170at2"/>
<dbReference type="Pfam" id="PF12796">
    <property type="entry name" value="Ank_2"/>
    <property type="match status" value="1"/>
</dbReference>
<dbReference type="Pfam" id="PF00023">
    <property type="entry name" value="Ank"/>
    <property type="match status" value="1"/>
</dbReference>
<reference evidence="6" key="1">
    <citation type="submission" date="2011-02" db="EMBL/GenBank/DDBJ databases">
        <title>The complete genome of Planctomyces brasiliensis DSM 5305.</title>
        <authorList>
            <person name="Lucas S."/>
            <person name="Copeland A."/>
            <person name="Lapidus A."/>
            <person name="Bruce D."/>
            <person name="Goodwin L."/>
            <person name="Pitluck S."/>
            <person name="Kyrpides N."/>
            <person name="Mavromatis K."/>
            <person name="Pagani I."/>
            <person name="Ivanova N."/>
            <person name="Ovchinnikova G."/>
            <person name="Lu M."/>
            <person name="Detter J.C."/>
            <person name="Han C."/>
            <person name="Land M."/>
            <person name="Hauser L."/>
            <person name="Markowitz V."/>
            <person name="Cheng J.-F."/>
            <person name="Hugenholtz P."/>
            <person name="Woyke T."/>
            <person name="Wu D."/>
            <person name="Tindall B."/>
            <person name="Pomrenke H.G."/>
            <person name="Brambilla E."/>
            <person name="Klenk H.-P."/>
            <person name="Eisen J.A."/>
        </authorList>
    </citation>
    <scope>NUCLEOTIDE SEQUENCE [LARGE SCALE GENOMIC DNA]</scope>
    <source>
        <strain evidence="6">ATCC 49424 / DSM 5305 / JCM 21570 / NBRC 103401 / IFAM 1448</strain>
    </source>
</reference>
<keyword evidence="4" id="KW-0812">Transmembrane</keyword>
<gene>
    <name evidence="5" type="ordered locus">Plabr_4482</name>
</gene>
<keyword evidence="4" id="KW-0472">Membrane</keyword>
<evidence type="ECO:0000256" key="4">
    <source>
        <dbReference type="SAM" id="Phobius"/>
    </source>
</evidence>
<dbReference type="InterPro" id="IPR002110">
    <property type="entry name" value="Ankyrin_rpt"/>
</dbReference>
<dbReference type="EMBL" id="CP002546">
    <property type="protein sequence ID" value="ADY62054.1"/>
    <property type="molecule type" value="Genomic_DNA"/>
</dbReference>
<accession>F0SLE8</accession>
<dbReference type="InterPro" id="IPR036770">
    <property type="entry name" value="Ankyrin_rpt-contain_sf"/>
</dbReference>
<dbReference type="PANTHER" id="PTHR24124:SF14">
    <property type="entry name" value="CHROMOSOME UNDETERMINED SCAFFOLD_25, WHOLE GENOME SHOTGUN SEQUENCE"/>
    <property type="match status" value="1"/>
</dbReference>
<name>F0SLE8_RUBBR</name>
<keyword evidence="2 3" id="KW-0040">ANK repeat</keyword>
<feature type="repeat" description="ANK" evidence="3">
    <location>
        <begin position="177"/>
        <end position="209"/>
    </location>
</feature>
<dbReference type="KEGG" id="pbs:Plabr_4482"/>
<keyword evidence="6" id="KW-1185">Reference proteome</keyword>
<dbReference type="eggNOG" id="COG0666">
    <property type="taxonomic scope" value="Bacteria"/>
</dbReference>
<dbReference type="RefSeq" id="WP_013630759.1">
    <property type="nucleotide sequence ID" value="NC_015174.1"/>
</dbReference>
<dbReference type="STRING" id="756272.Plabr_4482"/>
<evidence type="ECO:0000313" key="5">
    <source>
        <dbReference type="EMBL" id="ADY62054.1"/>
    </source>
</evidence>
<dbReference type="GO" id="GO:0010468">
    <property type="term" value="P:regulation of gene expression"/>
    <property type="evidence" value="ECO:0007669"/>
    <property type="project" value="TreeGrafter"/>
</dbReference>
<dbReference type="AlphaFoldDB" id="F0SLE8"/>
<organism evidence="5 6">
    <name type="scientific">Rubinisphaera brasiliensis (strain ATCC 49424 / DSM 5305 / JCM 21570 / IAM 15109 / NBRC 103401 / IFAM 1448)</name>
    <name type="common">Planctomyces brasiliensis</name>
    <dbReference type="NCBI Taxonomy" id="756272"/>
    <lineage>
        <taxon>Bacteria</taxon>
        <taxon>Pseudomonadati</taxon>
        <taxon>Planctomycetota</taxon>
        <taxon>Planctomycetia</taxon>
        <taxon>Planctomycetales</taxon>
        <taxon>Planctomycetaceae</taxon>
        <taxon>Rubinisphaera</taxon>
    </lineage>
</organism>
<evidence type="ECO:0000256" key="1">
    <source>
        <dbReference type="ARBA" id="ARBA00022737"/>
    </source>
</evidence>
<protein>
    <submittedName>
        <fullName evidence="5">Ankyrin</fullName>
    </submittedName>
</protein>
<dbReference type="SMART" id="SM00248">
    <property type="entry name" value="ANK"/>
    <property type="match status" value="4"/>
</dbReference>
<dbReference type="HOGENOM" id="CLU_1102169_0_0_0"/>
<dbReference type="PROSITE" id="PS50088">
    <property type="entry name" value="ANK_REPEAT"/>
    <property type="match status" value="2"/>
</dbReference>
<evidence type="ECO:0000256" key="2">
    <source>
        <dbReference type="ARBA" id="ARBA00023043"/>
    </source>
</evidence>
<keyword evidence="4" id="KW-1133">Transmembrane helix</keyword>
<evidence type="ECO:0000256" key="3">
    <source>
        <dbReference type="PROSITE-ProRule" id="PRU00023"/>
    </source>
</evidence>
<evidence type="ECO:0000313" key="6">
    <source>
        <dbReference type="Proteomes" id="UP000006860"/>
    </source>
</evidence>
<feature type="repeat" description="ANK" evidence="3">
    <location>
        <begin position="68"/>
        <end position="100"/>
    </location>
</feature>
<dbReference type="Gene3D" id="1.25.40.20">
    <property type="entry name" value="Ankyrin repeat-containing domain"/>
    <property type="match status" value="1"/>
</dbReference>
<sequence>MRKLEWGLFSLAAVGVLAAIAITTHLYLQQQERNRLLALGLHNAAVFEPDSIPAILDLGVDVNELNSDDVTALHLATTYKKVQSVEQLLKLGADPNLVSPGDKINPTPLQQATFILNSADELTITQLLLESGADPNAVTPDNETALLRLTRAGGPPAAFAIEWLIDAGADVKMADARGMTPLQYAVLGGNPRVVDMLLTAGADPEQRNQAGFRAIDQINAIPYPEKMQRVFEKHGADSVRRPELFAKHRNKE</sequence>
<proteinExistence type="predicted"/>
<dbReference type="PROSITE" id="PS50297">
    <property type="entry name" value="ANK_REP_REGION"/>
    <property type="match status" value="2"/>
</dbReference>